<dbReference type="OrthoDB" id="5904423at2"/>
<evidence type="ECO:0000313" key="3">
    <source>
        <dbReference type="Proteomes" id="UP000286482"/>
    </source>
</evidence>
<evidence type="ECO:0000256" key="1">
    <source>
        <dbReference type="SAM" id="SignalP"/>
    </source>
</evidence>
<dbReference type="AlphaFoldDB" id="A0A420EN89"/>
<comment type="caution">
    <text evidence="2">The sequence shown here is derived from an EMBL/GenBank/DDBJ whole genome shotgun (WGS) entry which is preliminary data.</text>
</comment>
<gene>
    <name evidence="2" type="ORF">DBZ36_00595</name>
</gene>
<feature type="signal peptide" evidence="1">
    <location>
        <begin position="1"/>
        <end position="19"/>
    </location>
</feature>
<dbReference type="RefSeq" id="WP_120352982.1">
    <property type="nucleotide sequence ID" value="NZ_RAQO01000001.1"/>
</dbReference>
<dbReference type="Pfam" id="PF11777">
    <property type="entry name" value="DUF3316"/>
    <property type="match status" value="1"/>
</dbReference>
<keyword evidence="3" id="KW-1185">Reference proteome</keyword>
<dbReference type="Proteomes" id="UP000286482">
    <property type="component" value="Unassembled WGS sequence"/>
</dbReference>
<protein>
    <submittedName>
        <fullName evidence="2">DUF3316 domain-containing protein</fullName>
    </submittedName>
</protein>
<dbReference type="PIRSF" id="PIRSF028299">
    <property type="entry name" value="UCP028299"/>
    <property type="match status" value="1"/>
</dbReference>
<sequence>MKKLIVIAATILLSGSALATTVNASKAVLTQGYTSQAQAYEAGFDVIDQYQELSAVELSKALNMNMLGVDQYSFEYAGAEVKIEEFAQVRDELQYRAVVDVNYQYDNDN</sequence>
<dbReference type="EMBL" id="RAQO01000001">
    <property type="protein sequence ID" value="RKF22179.1"/>
    <property type="molecule type" value="Genomic_DNA"/>
</dbReference>
<dbReference type="InterPro" id="IPR016879">
    <property type="entry name" value="UCP028299"/>
</dbReference>
<feature type="chain" id="PRO_5019447262" evidence="1">
    <location>
        <begin position="20"/>
        <end position="109"/>
    </location>
</feature>
<evidence type="ECO:0000313" key="2">
    <source>
        <dbReference type="EMBL" id="RKF22179.1"/>
    </source>
</evidence>
<proteinExistence type="predicted"/>
<name>A0A420EN89_9ALTE</name>
<accession>A0A420EN89</accession>
<reference evidence="2 3" key="1">
    <citation type="submission" date="2018-09" db="EMBL/GenBank/DDBJ databases">
        <authorList>
            <person name="Wang Z."/>
        </authorList>
    </citation>
    <scope>NUCLEOTIDE SEQUENCE [LARGE SCALE GENOMIC DNA]</scope>
    <source>
        <strain evidence="2 3">ALS 81</strain>
    </source>
</reference>
<keyword evidence="1" id="KW-0732">Signal</keyword>
<organism evidence="2 3">
    <name type="scientific">Alginatibacterium sediminis</name>
    <dbReference type="NCBI Taxonomy" id="2164068"/>
    <lineage>
        <taxon>Bacteria</taxon>
        <taxon>Pseudomonadati</taxon>
        <taxon>Pseudomonadota</taxon>
        <taxon>Gammaproteobacteria</taxon>
        <taxon>Alteromonadales</taxon>
        <taxon>Alteromonadaceae</taxon>
        <taxon>Alginatibacterium</taxon>
    </lineage>
</organism>